<dbReference type="RefSeq" id="WP_203347279.1">
    <property type="nucleotide sequence ID" value="NZ_CP069195.1"/>
</dbReference>
<dbReference type="AlphaFoldDB" id="A0AA92R7J6"/>
<organism evidence="1 2">
    <name type="scientific">Vibrio diabolicus</name>
    <dbReference type="NCBI Taxonomy" id="50719"/>
    <lineage>
        <taxon>Bacteria</taxon>
        <taxon>Pseudomonadati</taxon>
        <taxon>Pseudomonadota</taxon>
        <taxon>Gammaproteobacteria</taxon>
        <taxon>Vibrionales</taxon>
        <taxon>Vibrionaceae</taxon>
        <taxon>Vibrio</taxon>
        <taxon>Vibrio diabolicus subgroup</taxon>
    </lineage>
</organism>
<gene>
    <name evidence="1" type="ORF">JOS67_14685</name>
</gene>
<reference evidence="1 2" key="1">
    <citation type="submission" date="2021-01" db="EMBL/GenBank/DDBJ databases">
        <title>Characterization of a novel blaVMB-2- harboring plasmid in Vibrio diabolicus.</title>
        <authorList>
            <person name="Liu M."/>
        </authorList>
    </citation>
    <scope>NUCLEOTIDE SEQUENCE [LARGE SCALE GENOMIC DNA]</scope>
    <source>
        <strain evidence="1 2">SLV18</strain>
    </source>
</reference>
<sequence>MMTKATIVNPCCDSVHLRRRRRTLWERLVGIKEVYICSNCHKETPLKQR</sequence>
<evidence type="ECO:0000313" key="1">
    <source>
        <dbReference type="EMBL" id="QRG84308.1"/>
    </source>
</evidence>
<protein>
    <submittedName>
        <fullName evidence="1">Uncharacterized protein</fullName>
    </submittedName>
</protein>
<name>A0AA92R7J6_9VIBR</name>
<proteinExistence type="predicted"/>
<dbReference type="EMBL" id="CP069195">
    <property type="protein sequence ID" value="QRG84308.1"/>
    <property type="molecule type" value="Genomic_DNA"/>
</dbReference>
<dbReference type="Proteomes" id="UP000596337">
    <property type="component" value="Chromosome 1"/>
</dbReference>
<evidence type="ECO:0000313" key="2">
    <source>
        <dbReference type="Proteomes" id="UP000596337"/>
    </source>
</evidence>
<accession>A0AA92R7J6</accession>